<dbReference type="Gene3D" id="3.10.450.50">
    <property type="match status" value="1"/>
</dbReference>
<evidence type="ECO:0000259" key="2">
    <source>
        <dbReference type="Pfam" id="PF13577"/>
    </source>
</evidence>
<evidence type="ECO:0000313" key="3">
    <source>
        <dbReference type="EMBL" id="KAH7357733.1"/>
    </source>
</evidence>
<dbReference type="Pfam" id="PF13577">
    <property type="entry name" value="SnoaL_4"/>
    <property type="match status" value="1"/>
</dbReference>
<dbReference type="Proteomes" id="UP000813385">
    <property type="component" value="Unassembled WGS sequence"/>
</dbReference>
<comment type="caution">
    <text evidence="3">The sequence shown here is derived from an EMBL/GenBank/DDBJ whole genome shotgun (WGS) entry which is preliminary data.</text>
</comment>
<evidence type="ECO:0000313" key="4">
    <source>
        <dbReference type="Proteomes" id="UP000813385"/>
    </source>
</evidence>
<proteinExistence type="predicted"/>
<dbReference type="EMBL" id="JAGPXD010000004">
    <property type="protein sequence ID" value="KAH7357733.1"/>
    <property type="molecule type" value="Genomic_DNA"/>
</dbReference>
<reference evidence="3" key="1">
    <citation type="journal article" date="2021" name="Nat. Commun.">
        <title>Genetic determinants of endophytism in the Arabidopsis root mycobiome.</title>
        <authorList>
            <person name="Mesny F."/>
            <person name="Miyauchi S."/>
            <person name="Thiergart T."/>
            <person name="Pickel B."/>
            <person name="Atanasova L."/>
            <person name="Karlsson M."/>
            <person name="Huettel B."/>
            <person name="Barry K.W."/>
            <person name="Haridas S."/>
            <person name="Chen C."/>
            <person name="Bauer D."/>
            <person name="Andreopoulos W."/>
            <person name="Pangilinan J."/>
            <person name="LaButti K."/>
            <person name="Riley R."/>
            <person name="Lipzen A."/>
            <person name="Clum A."/>
            <person name="Drula E."/>
            <person name="Henrissat B."/>
            <person name="Kohler A."/>
            <person name="Grigoriev I.V."/>
            <person name="Martin F.M."/>
            <person name="Hacquard S."/>
        </authorList>
    </citation>
    <scope>NUCLEOTIDE SEQUENCE</scope>
    <source>
        <strain evidence="3">MPI-CAGE-AT-0016</strain>
    </source>
</reference>
<keyword evidence="4" id="KW-1185">Reference proteome</keyword>
<name>A0A8K0TFX5_9PEZI</name>
<dbReference type="AlphaFoldDB" id="A0A8K0TFX5"/>
<dbReference type="SUPFAM" id="SSF54427">
    <property type="entry name" value="NTF2-like"/>
    <property type="match status" value="1"/>
</dbReference>
<gene>
    <name evidence="3" type="ORF">B0T11DRAFT_283013</name>
</gene>
<dbReference type="InterPro" id="IPR037401">
    <property type="entry name" value="SnoaL-like"/>
</dbReference>
<feature type="signal peptide" evidence="1">
    <location>
        <begin position="1"/>
        <end position="17"/>
    </location>
</feature>
<dbReference type="OrthoDB" id="2148716at2759"/>
<evidence type="ECO:0000256" key="1">
    <source>
        <dbReference type="SAM" id="SignalP"/>
    </source>
</evidence>
<feature type="chain" id="PRO_5035465290" description="SnoaL-like domain-containing protein" evidence="1">
    <location>
        <begin position="18"/>
        <end position="192"/>
    </location>
</feature>
<organism evidence="3 4">
    <name type="scientific">Plectosphaerella cucumerina</name>
    <dbReference type="NCBI Taxonomy" id="40658"/>
    <lineage>
        <taxon>Eukaryota</taxon>
        <taxon>Fungi</taxon>
        <taxon>Dikarya</taxon>
        <taxon>Ascomycota</taxon>
        <taxon>Pezizomycotina</taxon>
        <taxon>Sordariomycetes</taxon>
        <taxon>Hypocreomycetidae</taxon>
        <taxon>Glomerellales</taxon>
        <taxon>Plectosphaerellaceae</taxon>
        <taxon>Plectosphaerella</taxon>
    </lineage>
</organism>
<accession>A0A8K0TFX5</accession>
<keyword evidence="1" id="KW-0732">Signal</keyword>
<feature type="domain" description="SnoaL-like" evidence="2">
    <location>
        <begin position="47"/>
        <end position="179"/>
    </location>
</feature>
<protein>
    <recommendedName>
        <fullName evidence="2">SnoaL-like domain-containing protein</fullName>
    </recommendedName>
</protein>
<sequence>MIKLVTLLLATAGVAVGKSSIVPALDCSQVQSGPPLDSFESLSYQSSVAAVRHLLARYPLAVDGRNWDDLQELFTSDAVANFPEPLGSLRGPAEIASSISSGLSNFGSTQHSYSTQIIELCSKTKAVALTYVTAAHFFVPIPADLSSGYNMDKALYSHGQYRDIVVKGKDGKWRISKRDMIIMGPNISGVFP</sequence>
<dbReference type="InterPro" id="IPR032710">
    <property type="entry name" value="NTF2-like_dom_sf"/>
</dbReference>